<evidence type="ECO:0000313" key="12">
    <source>
        <dbReference type="EMBL" id="KAH0620692.1"/>
    </source>
</evidence>
<evidence type="ECO:0000256" key="8">
    <source>
        <dbReference type="SAM" id="MobiDB-lite"/>
    </source>
</evidence>
<feature type="disulfide bond" evidence="7">
    <location>
        <begin position="352"/>
        <end position="357"/>
    </location>
</feature>
<evidence type="ECO:0000259" key="11">
    <source>
        <dbReference type="PROSITE" id="PS50215"/>
    </source>
</evidence>
<keyword evidence="7" id="KW-0862">Zinc</keyword>
<comment type="caution">
    <text evidence="7">Lacks conserved residue(s) required for the propagation of feature annotation.</text>
</comment>
<comment type="subcellular location">
    <subcellularLocation>
        <location evidence="1">Secreted</location>
    </subcellularLocation>
</comment>
<keyword evidence="2" id="KW-0964">Secreted</keyword>
<protein>
    <recommendedName>
        <fullName evidence="14">Disintegrin and metalloproteinase domain-containing protein 20-like</fullName>
    </recommendedName>
</protein>
<dbReference type="InterPro" id="IPR006586">
    <property type="entry name" value="ADAM_Cys-rich"/>
</dbReference>
<dbReference type="InterPro" id="IPR034027">
    <property type="entry name" value="Reprolysin_adamalysin"/>
</dbReference>
<evidence type="ECO:0008006" key="14">
    <source>
        <dbReference type="Google" id="ProtNLM"/>
    </source>
</evidence>
<dbReference type="Proteomes" id="UP000826234">
    <property type="component" value="Unassembled WGS sequence"/>
</dbReference>
<evidence type="ECO:0000256" key="3">
    <source>
        <dbReference type="ARBA" id="ARBA00022656"/>
    </source>
</evidence>
<dbReference type="SUPFAM" id="SSF55486">
    <property type="entry name" value="Metalloproteases ('zincins'), catalytic domain"/>
    <property type="match status" value="1"/>
</dbReference>
<feature type="chain" id="PRO_5046379209" description="Disintegrin and metalloproteinase domain-containing protein 20-like" evidence="9">
    <location>
        <begin position="23"/>
        <end position="662"/>
    </location>
</feature>
<evidence type="ECO:0000256" key="9">
    <source>
        <dbReference type="SAM" id="SignalP"/>
    </source>
</evidence>
<dbReference type="SMART" id="SM00608">
    <property type="entry name" value="ACR"/>
    <property type="match status" value="1"/>
</dbReference>
<dbReference type="Pfam" id="PF00200">
    <property type="entry name" value="Disintegrin"/>
    <property type="match status" value="1"/>
</dbReference>
<dbReference type="Pfam" id="PF08516">
    <property type="entry name" value="ADAM_CR"/>
    <property type="match status" value="1"/>
</dbReference>
<evidence type="ECO:0000256" key="6">
    <source>
        <dbReference type="PROSITE-ProRule" id="PRU00068"/>
    </source>
</evidence>
<dbReference type="PANTHER" id="PTHR11905:SF251">
    <property type="entry name" value="MEDIATOR COMPLEX SUBUNIT 6"/>
    <property type="match status" value="1"/>
</dbReference>
<dbReference type="Pfam" id="PF01562">
    <property type="entry name" value="Pep_M12B_propep"/>
    <property type="match status" value="1"/>
</dbReference>
<feature type="binding site" evidence="7">
    <location>
        <position position="335"/>
    </location>
    <ligand>
        <name>Zn(2+)</name>
        <dbReference type="ChEBI" id="CHEBI:29105"/>
        <note>catalytic</note>
    </ligand>
</feature>
<evidence type="ECO:0000313" key="13">
    <source>
        <dbReference type="Proteomes" id="UP000826234"/>
    </source>
</evidence>
<dbReference type="PROSITE" id="PS00427">
    <property type="entry name" value="DISINTEGRIN_1"/>
    <property type="match status" value="1"/>
</dbReference>
<keyword evidence="7" id="KW-0479">Metal-binding</keyword>
<feature type="signal peptide" evidence="9">
    <location>
        <begin position="1"/>
        <end position="22"/>
    </location>
</feature>
<evidence type="ECO:0000259" key="10">
    <source>
        <dbReference type="PROSITE" id="PS50214"/>
    </source>
</evidence>
<comment type="caution">
    <text evidence="12">The sequence shown here is derived from an EMBL/GenBank/DDBJ whole genome shotgun (WGS) entry which is preliminary data.</text>
</comment>
<keyword evidence="13" id="KW-1185">Reference proteome</keyword>
<accession>A0ABQ7STL0</accession>
<dbReference type="PROSITE" id="PS50215">
    <property type="entry name" value="ADAM_MEPRO"/>
    <property type="match status" value="1"/>
</dbReference>
<feature type="binding site" evidence="7">
    <location>
        <position position="345"/>
    </location>
    <ligand>
        <name>Zn(2+)</name>
        <dbReference type="ChEBI" id="CHEBI:29105"/>
        <note>catalytic</note>
    </ligand>
</feature>
<organism evidence="12 13">
    <name type="scientific">Phrynosoma platyrhinos</name>
    <name type="common">Desert horned lizard</name>
    <dbReference type="NCBI Taxonomy" id="52577"/>
    <lineage>
        <taxon>Eukaryota</taxon>
        <taxon>Metazoa</taxon>
        <taxon>Chordata</taxon>
        <taxon>Craniata</taxon>
        <taxon>Vertebrata</taxon>
        <taxon>Euteleostomi</taxon>
        <taxon>Lepidosauria</taxon>
        <taxon>Squamata</taxon>
        <taxon>Bifurcata</taxon>
        <taxon>Unidentata</taxon>
        <taxon>Episquamata</taxon>
        <taxon>Toxicofera</taxon>
        <taxon>Iguania</taxon>
        <taxon>Phrynosomatidae</taxon>
        <taxon>Phrynosomatinae</taxon>
        <taxon>Phrynosoma</taxon>
    </lineage>
</organism>
<dbReference type="SUPFAM" id="SSF57552">
    <property type="entry name" value="Blood coagulation inhibitor (disintegrin)"/>
    <property type="match status" value="1"/>
</dbReference>
<dbReference type="InterPro" id="IPR024079">
    <property type="entry name" value="MetalloPept_cat_dom_sf"/>
</dbReference>
<feature type="domain" description="Disintegrin" evidence="10">
    <location>
        <begin position="398"/>
        <end position="484"/>
    </location>
</feature>
<keyword evidence="3" id="KW-0800">Toxin</keyword>
<dbReference type="InterPro" id="IPR001762">
    <property type="entry name" value="Disintegrin_dom"/>
</dbReference>
<dbReference type="Pfam" id="PF01421">
    <property type="entry name" value="Reprolysin"/>
    <property type="match status" value="1"/>
</dbReference>
<evidence type="ECO:0000256" key="7">
    <source>
        <dbReference type="PROSITE-ProRule" id="PRU00276"/>
    </source>
</evidence>
<evidence type="ECO:0000256" key="1">
    <source>
        <dbReference type="ARBA" id="ARBA00004613"/>
    </source>
</evidence>
<evidence type="ECO:0000256" key="4">
    <source>
        <dbReference type="ARBA" id="ARBA00023157"/>
    </source>
</evidence>
<dbReference type="InterPro" id="IPR002870">
    <property type="entry name" value="Peptidase_M12B_N"/>
</dbReference>
<gene>
    <name evidence="12" type="ORF">JD844_021374</name>
</gene>
<dbReference type="PROSITE" id="PS50214">
    <property type="entry name" value="DISINTEGRIN_2"/>
    <property type="match status" value="1"/>
</dbReference>
<dbReference type="InterPro" id="IPR001590">
    <property type="entry name" value="Peptidase_M12B"/>
</dbReference>
<feature type="region of interest" description="Disordered" evidence="8">
    <location>
        <begin position="618"/>
        <end position="662"/>
    </location>
</feature>
<dbReference type="Gene3D" id="4.10.70.10">
    <property type="entry name" value="Disintegrin domain"/>
    <property type="match status" value="1"/>
</dbReference>
<feature type="disulfide bond" evidence="6">
    <location>
        <begin position="456"/>
        <end position="476"/>
    </location>
</feature>
<evidence type="ECO:0000256" key="2">
    <source>
        <dbReference type="ARBA" id="ARBA00022525"/>
    </source>
</evidence>
<evidence type="ECO:0000256" key="5">
    <source>
        <dbReference type="ARBA" id="ARBA00023240"/>
    </source>
</evidence>
<dbReference type="InterPro" id="IPR036436">
    <property type="entry name" value="Disintegrin_dom_sf"/>
</dbReference>
<dbReference type="CDD" id="cd04269">
    <property type="entry name" value="ZnMc_adamalysin_II_like"/>
    <property type="match status" value="1"/>
</dbReference>
<dbReference type="Gene3D" id="3.40.390.10">
    <property type="entry name" value="Collagenase (Catalytic Domain)"/>
    <property type="match status" value="1"/>
</dbReference>
<reference evidence="12 13" key="1">
    <citation type="journal article" date="2022" name="Gigascience">
        <title>A chromosome-level genome assembly and annotation of the desert horned lizard, Phrynosoma platyrhinos, provides insight into chromosomal rearrangements among reptiles.</title>
        <authorList>
            <person name="Koochekian N."/>
            <person name="Ascanio A."/>
            <person name="Farleigh K."/>
            <person name="Card D.C."/>
            <person name="Schield D.R."/>
            <person name="Castoe T.A."/>
            <person name="Jezkova T."/>
        </authorList>
    </citation>
    <scope>NUCLEOTIDE SEQUENCE [LARGE SCALE GENOMIC DNA]</scope>
    <source>
        <strain evidence="12">NK-2021</strain>
    </source>
</reference>
<dbReference type="SMART" id="SM00050">
    <property type="entry name" value="DISIN"/>
    <property type="match status" value="1"/>
</dbReference>
<dbReference type="EMBL" id="JAIPUX010003289">
    <property type="protein sequence ID" value="KAH0620692.1"/>
    <property type="molecule type" value="Genomic_DNA"/>
</dbReference>
<name>A0ABQ7STL0_PHRPL</name>
<feature type="domain" description="Peptidase M12B" evidence="11">
    <location>
        <begin position="200"/>
        <end position="377"/>
    </location>
</feature>
<feature type="compositionally biased region" description="Basic and acidic residues" evidence="8">
    <location>
        <begin position="618"/>
        <end position="629"/>
    </location>
</feature>
<keyword evidence="5" id="KW-1199">Hemostasis impairing toxin</keyword>
<dbReference type="PANTHER" id="PTHR11905">
    <property type="entry name" value="ADAM A DISINTEGRIN AND METALLOPROTEASE DOMAIN"/>
    <property type="match status" value="1"/>
</dbReference>
<keyword evidence="9" id="KW-0732">Signal</keyword>
<dbReference type="InterPro" id="IPR018358">
    <property type="entry name" value="Disintegrin_CS"/>
</dbReference>
<feature type="binding site" evidence="7">
    <location>
        <position position="339"/>
    </location>
    <ligand>
        <name>Zn(2+)</name>
        <dbReference type="ChEBI" id="CHEBI:29105"/>
        <note>catalytic</note>
    </ligand>
</feature>
<sequence>MVNNSAWLPLLILWNMPRETESLKPPHSFKYASYEVTTPRKLMPRYGQQDNLEVTYHLQIEGRGHMVHLWQKRGFVPKNFPVFTYSKQGELQLDYPFIRSDCFYQGYVEGKPSSLVTLSTCSGGFRGLFQLENNTYEIEPVQTSPTFQHVVYRLKEKEIDVNMKCGLTKEEQSHQETMIQNADNLVNKTISGRSWWMDTRYVEIAIVVGYDRYVDFDRNETYILLLFLDLVHTVNSRYNPLSIELTLVGLEIWSVKNLIQITDNMQDTLGFFNNWRRDSLLKRLDNDVGHLFLSKSFVGIGGLAYLGTVCNSEKGSGIVSFYTYSFSEFCMVFAHQLGHNLGMRHDETYCNCGKRVCIMDATLTNGYKFSNCSQTDYYNRMNLPCLLVPSDPDKAIRIKYCGDKIVENGEECDCGSTDQCLLDPCCQPDCKLSPGATCSSGKCCVNCNYIPAQVMCRKNISVCDLPEYCNGSSEWCPKDVYVQDGAPCNEKLHCYHGKCTTMNDQCKDMFGTRATAASEGCYNNVNAQGDRFGNCGFKNGIYQKCRAKNALCGRKQCVRIFELEFLGEHETAIQTTIDNKVCWGTDYHIGMSSNDKGAVYDGTPCGVGMMCLNQKSGEKVKKPTEHPEDPDPNFSASQEEKVVGTEINGSPQHSRDTSVLAL</sequence>
<proteinExistence type="predicted"/>
<keyword evidence="4 7" id="KW-1015">Disulfide bond</keyword>